<evidence type="ECO:0000313" key="1">
    <source>
        <dbReference type="EMBL" id="TFK95515.1"/>
    </source>
</evidence>
<dbReference type="Proteomes" id="UP000305067">
    <property type="component" value="Unassembled WGS sequence"/>
</dbReference>
<evidence type="ECO:0000313" key="2">
    <source>
        <dbReference type="Proteomes" id="UP000305067"/>
    </source>
</evidence>
<dbReference type="EMBL" id="ML178882">
    <property type="protein sequence ID" value="TFK95515.1"/>
    <property type="molecule type" value="Genomic_DNA"/>
</dbReference>
<name>A0A5C3Q070_9AGAR</name>
<reference evidence="1 2" key="1">
    <citation type="journal article" date="2019" name="Nat. Ecol. Evol.">
        <title>Megaphylogeny resolves global patterns of mushroom evolution.</title>
        <authorList>
            <person name="Varga T."/>
            <person name="Krizsan K."/>
            <person name="Foldi C."/>
            <person name="Dima B."/>
            <person name="Sanchez-Garcia M."/>
            <person name="Sanchez-Ramirez S."/>
            <person name="Szollosi G.J."/>
            <person name="Szarkandi J.G."/>
            <person name="Papp V."/>
            <person name="Albert L."/>
            <person name="Andreopoulos W."/>
            <person name="Angelini C."/>
            <person name="Antonin V."/>
            <person name="Barry K.W."/>
            <person name="Bougher N.L."/>
            <person name="Buchanan P."/>
            <person name="Buyck B."/>
            <person name="Bense V."/>
            <person name="Catcheside P."/>
            <person name="Chovatia M."/>
            <person name="Cooper J."/>
            <person name="Damon W."/>
            <person name="Desjardin D."/>
            <person name="Finy P."/>
            <person name="Geml J."/>
            <person name="Haridas S."/>
            <person name="Hughes K."/>
            <person name="Justo A."/>
            <person name="Karasinski D."/>
            <person name="Kautmanova I."/>
            <person name="Kiss B."/>
            <person name="Kocsube S."/>
            <person name="Kotiranta H."/>
            <person name="LaButti K.M."/>
            <person name="Lechner B.E."/>
            <person name="Liimatainen K."/>
            <person name="Lipzen A."/>
            <person name="Lukacs Z."/>
            <person name="Mihaltcheva S."/>
            <person name="Morgado L.N."/>
            <person name="Niskanen T."/>
            <person name="Noordeloos M.E."/>
            <person name="Ohm R.A."/>
            <person name="Ortiz-Santana B."/>
            <person name="Ovrebo C."/>
            <person name="Racz N."/>
            <person name="Riley R."/>
            <person name="Savchenko A."/>
            <person name="Shiryaev A."/>
            <person name="Soop K."/>
            <person name="Spirin V."/>
            <person name="Szebenyi C."/>
            <person name="Tomsovsky M."/>
            <person name="Tulloss R.E."/>
            <person name="Uehling J."/>
            <person name="Grigoriev I.V."/>
            <person name="Vagvolgyi C."/>
            <person name="Papp T."/>
            <person name="Martin F.M."/>
            <person name="Miettinen O."/>
            <person name="Hibbett D.S."/>
            <person name="Nagy L.G."/>
        </authorList>
    </citation>
    <scope>NUCLEOTIDE SEQUENCE [LARGE SCALE GENOMIC DNA]</scope>
    <source>
        <strain evidence="1 2">CBS 309.79</strain>
    </source>
</reference>
<sequence>MLLCRCCSVSCLITFFPRRHCIMHGWRVRYRYNHAANFHCANSLNTVAQHEDAEFKYFGSIEQLRPTHSTIYNQLSAQVIRTRATKVDLV</sequence>
<keyword evidence="2" id="KW-1185">Reference proteome</keyword>
<dbReference type="AlphaFoldDB" id="A0A5C3Q070"/>
<accession>A0A5C3Q070</accession>
<organism evidence="1 2">
    <name type="scientific">Pterulicium gracile</name>
    <dbReference type="NCBI Taxonomy" id="1884261"/>
    <lineage>
        <taxon>Eukaryota</taxon>
        <taxon>Fungi</taxon>
        <taxon>Dikarya</taxon>
        <taxon>Basidiomycota</taxon>
        <taxon>Agaricomycotina</taxon>
        <taxon>Agaricomycetes</taxon>
        <taxon>Agaricomycetidae</taxon>
        <taxon>Agaricales</taxon>
        <taxon>Pleurotineae</taxon>
        <taxon>Pterulaceae</taxon>
        <taxon>Pterulicium</taxon>
    </lineage>
</organism>
<gene>
    <name evidence="1" type="ORF">BDV98DRAFT_378712</name>
</gene>
<protein>
    <submittedName>
        <fullName evidence="1">Uncharacterized protein</fullName>
    </submittedName>
</protein>
<proteinExistence type="predicted"/>